<dbReference type="Proteomes" id="UP000695264">
    <property type="component" value="Unassembled WGS sequence"/>
</dbReference>
<dbReference type="RefSeq" id="WP_168101462.1">
    <property type="nucleotide sequence ID" value="NZ_JAATEN010000006.1"/>
</dbReference>
<reference evidence="2 3" key="1">
    <citation type="submission" date="2020-03" db="EMBL/GenBank/DDBJ databases">
        <title>WGS of actinomycetes isolated from Thailand.</title>
        <authorList>
            <person name="Thawai C."/>
        </authorList>
    </citation>
    <scope>NUCLEOTIDE SEQUENCE [LARGE SCALE GENOMIC DNA]</scope>
    <source>
        <strain evidence="2 3">PLAI 1-29</strain>
    </source>
</reference>
<gene>
    <name evidence="2" type="ORF">HCK00_09985</name>
</gene>
<feature type="compositionally biased region" description="Pro residues" evidence="1">
    <location>
        <begin position="1"/>
        <end position="33"/>
    </location>
</feature>
<organism evidence="2 3">
    <name type="scientific">Streptomyces zingiberis</name>
    <dbReference type="NCBI Taxonomy" id="2053010"/>
    <lineage>
        <taxon>Bacteria</taxon>
        <taxon>Bacillati</taxon>
        <taxon>Actinomycetota</taxon>
        <taxon>Actinomycetes</taxon>
        <taxon>Kitasatosporales</taxon>
        <taxon>Streptomycetaceae</taxon>
        <taxon>Streptomyces</taxon>
    </lineage>
</organism>
<evidence type="ECO:0008006" key="4">
    <source>
        <dbReference type="Google" id="ProtNLM"/>
    </source>
</evidence>
<feature type="region of interest" description="Disordered" evidence="1">
    <location>
        <begin position="1"/>
        <end position="69"/>
    </location>
</feature>
<evidence type="ECO:0000313" key="3">
    <source>
        <dbReference type="Proteomes" id="UP000695264"/>
    </source>
</evidence>
<comment type="caution">
    <text evidence="2">The sequence shown here is derived from an EMBL/GenBank/DDBJ whole genome shotgun (WGS) entry which is preliminary data.</text>
</comment>
<protein>
    <recommendedName>
        <fullName evidence="4">DUF4145 domain-containing protein</fullName>
    </recommendedName>
</protein>
<dbReference type="EMBL" id="JAATEN010000006">
    <property type="protein sequence ID" value="NJQ00852.1"/>
    <property type="molecule type" value="Genomic_DNA"/>
</dbReference>
<proteinExistence type="predicted"/>
<evidence type="ECO:0000256" key="1">
    <source>
        <dbReference type="SAM" id="MobiDB-lite"/>
    </source>
</evidence>
<sequence>MSPPPFPAPGYGPPSPGYGFPPPGYGSPPPQGPGPGGTDGGPYPVPWTPERTRRRKRRVRDPAQAQAPLRGGGVLDEAWRLAGDFPLRAVDEAWSVLIGVSAGVLGEHFADAERATAPEMVRRLERVGLPPDAVSAFDQLRDLRNRALHGAGDVTPAAARDFIESCLAVIRVVERLG</sequence>
<evidence type="ECO:0000313" key="2">
    <source>
        <dbReference type="EMBL" id="NJQ00852.1"/>
    </source>
</evidence>
<name>A0ABX1BZB8_9ACTN</name>
<accession>A0ABX1BZB8</accession>
<keyword evidence="3" id="KW-1185">Reference proteome</keyword>